<evidence type="ECO:0000313" key="5">
    <source>
        <dbReference type="Proteomes" id="UP000627369"/>
    </source>
</evidence>
<reference evidence="4" key="1">
    <citation type="journal article" date="2014" name="Int. J. Syst. Evol. Microbiol.">
        <title>Complete genome sequence of Corynebacterium casei LMG S-19264T (=DSM 44701T), isolated from a smear-ripened cheese.</title>
        <authorList>
            <consortium name="US DOE Joint Genome Institute (JGI-PGF)"/>
            <person name="Walter F."/>
            <person name="Albersmeier A."/>
            <person name="Kalinowski J."/>
            <person name="Ruckert C."/>
        </authorList>
    </citation>
    <scope>NUCLEOTIDE SEQUENCE</scope>
    <source>
        <strain evidence="4">CGMCC 4.7398</strain>
    </source>
</reference>
<dbReference type="SUPFAM" id="SSF55729">
    <property type="entry name" value="Acyl-CoA N-acyltransferases (Nat)"/>
    <property type="match status" value="1"/>
</dbReference>
<evidence type="ECO:0000256" key="2">
    <source>
        <dbReference type="ARBA" id="ARBA00023315"/>
    </source>
</evidence>
<sequence length="162" mass="17698">MSVDVRPANDDDVDAVVDLFRQYLRFYEQYVPDAEARAYLLARRDAGDSVLLVAVLSPEGDEPEGSAAGHELVGFAQSYPTWSSVSLSRSWVLNDLFVSPAARGTGAARALVQETCRRAKDAGAIRVSLATAWDNVAAQGLYESEGFVRDQHFHHYAYVTGA</sequence>
<dbReference type="PROSITE" id="PS51186">
    <property type="entry name" value="GNAT"/>
    <property type="match status" value="1"/>
</dbReference>
<dbReference type="Gene3D" id="3.40.630.30">
    <property type="match status" value="1"/>
</dbReference>
<dbReference type="EMBL" id="BNAS01000008">
    <property type="protein sequence ID" value="GHH78917.1"/>
    <property type="molecule type" value="Genomic_DNA"/>
</dbReference>
<organism evidence="4 5">
    <name type="scientific">Promicromonospora soli</name>
    <dbReference type="NCBI Taxonomy" id="2035533"/>
    <lineage>
        <taxon>Bacteria</taxon>
        <taxon>Bacillati</taxon>
        <taxon>Actinomycetota</taxon>
        <taxon>Actinomycetes</taxon>
        <taxon>Micrococcales</taxon>
        <taxon>Promicromonosporaceae</taxon>
        <taxon>Promicromonospora</taxon>
    </lineage>
</organism>
<keyword evidence="2" id="KW-0012">Acyltransferase</keyword>
<evidence type="ECO:0000313" key="4">
    <source>
        <dbReference type="EMBL" id="GHH78917.1"/>
    </source>
</evidence>
<gene>
    <name evidence="4" type="ORF">GCM10017772_43460</name>
</gene>
<keyword evidence="5" id="KW-1185">Reference proteome</keyword>
<evidence type="ECO:0000259" key="3">
    <source>
        <dbReference type="PROSITE" id="PS51186"/>
    </source>
</evidence>
<reference evidence="4" key="2">
    <citation type="submission" date="2020-09" db="EMBL/GenBank/DDBJ databases">
        <authorList>
            <person name="Sun Q."/>
            <person name="Zhou Y."/>
        </authorList>
    </citation>
    <scope>NUCLEOTIDE SEQUENCE</scope>
    <source>
        <strain evidence="4">CGMCC 4.7398</strain>
    </source>
</reference>
<accession>A0A919G6F4</accession>
<dbReference type="InterPro" id="IPR016181">
    <property type="entry name" value="Acyl_CoA_acyltransferase"/>
</dbReference>
<keyword evidence="1" id="KW-0808">Transferase</keyword>
<comment type="caution">
    <text evidence="4">The sequence shown here is derived from an EMBL/GenBank/DDBJ whole genome shotgun (WGS) entry which is preliminary data.</text>
</comment>
<feature type="domain" description="N-acetyltransferase" evidence="3">
    <location>
        <begin position="3"/>
        <end position="162"/>
    </location>
</feature>
<protein>
    <submittedName>
        <fullName evidence="4">N-acetyltransferase</fullName>
    </submittedName>
</protein>
<dbReference type="InterPro" id="IPR000182">
    <property type="entry name" value="GNAT_dom"/>
</dbReference>
<dbReference type="InterPro" id="IPR050832">
    <property type="entry name" value="Bact_Acetyltransf"/>
</dbReference>
<dbReference type="AlphaFoldDB" id="A0A919G6F4"/>
<dbReference type="Proteomes" id="UP000627369">
    <property type="component" value="Unassembled WGS sequence"/>
</dbReference>
<dbReference type="PANTHER" id="PTHR43877">
    <property type="entry name" value="AMINOALKYLPHOSPHONATE N-ACETYLTRANSFERASE-RELATED-RELATED"/>
    <property type="match status" value="1"/>
</dbReference>
<dbReference type="Pfam" id="PF00583">
    <property type="entry name" value="Acetyltransf_1"/>
    <property type="match status" value="1"/>
</dbReference>
<dbReference type="GO" id="GO:0016747">
    <property type="term" value="F:acyltransferase activity, transferring groups other than amino-acyl groups"/>
    <property type="evidence" value="ECO:0007669"/>
    <property type="project" value="InterPro"/>
</dbReference>
<name>A0A919G6F4_9MICO</name>
<evidence type="ECO:0000256" key="1">
    <source>
        <dbReference type="ARBA" id="ARBA00022679"/>
    </source>
</evidence>
<proteinExistence type="predicted"/>
<dbReference type="RefSeq" id="WP_229872678.1">
    <property type="nucleotide sequence ID" value="NZ_BNAS01000008.1"/>
</dbReference>